<feature type="region of interest" description="Disordered" evidence="1">
    <location>
        <begin position="42"/>
        <end position="72"/>
    </location>
</feature>
<dbReference type="Proteomes" id="UP000255508">
    <property type="component" value="Unassembled WGS sequence"/>
</dbReference>
<evidence type="ECO:0008006" key="4">
    <source>
        <dbReference type="Google" id="ProtNLM"/>
    </source>
</evidence>
<comment type="caution">
    <text evidence="2">The sequence shown here is derived from an EMBL/GenBank/DDBJ whole genome shotgun (WGS) entry which is preliminary data.</text>
</comment>
<feature type="compositionally biased region" description="Basic and acidic residues" evidence="1">
    <location>
        <begin position="44"/>
        <end position="72"/>
    </location>
</feature>
<gene>
    <name evidence="2" type="ORF">DIZ79_15660</name>
</gene>
<dbReference type="EMBL" id="QFXD01000280">
    <property type="protein sequence ID" value="RDH86945.1"/>
    <property type="molecule type" value="Genomic_DNA"/>
</dbReference>
<reference evidence="2 3" key="1">
    <citation type="journal article" date="2018" name="ISME J.">
        <title>Endosymbiont genomes yield clues of tubeworm success.</title>
        <authorList>
            <person name="Li Y."/>
            <person name="Liles M.R."/>
            <person name="Halanych K.M."/>
        </authorList>
    </citation>
    <scope>NUCLEOTIDE SEQUENCE [LARGE SCALE GENOMIC DNA]</scope>
    <source>
        <strain evidence="2">A1422</strain>
    </source>
</reference>
<name>A0A370DPT5_9GAMM</name>
<sequence>MTDKSYTHNAAFRRVAGALRLTKRDIVEIVALGGETISASLADGWKRDPDTFRKPDAGSHNPGNRERRGKPITDDQWEAFWYGLDDWLHENSGNAQQNN</sequence>
<evidence type="ECO:0000313" key="2">
    <source>
        <dbReference type="EMBL" id="RDH86945.1"/>
    </source>
</evidence>
<protein>
    <recommendedName>
        <fullName evidence="4">DUF1456 domain-containing protein</fullName>
    </recommendedName>
</protein>
<dbReference type="AlphaFoldDB" id="A0A370DPT5"/>
<proteinExistence type="predicted"/>
<organism evidence="2 3">
    <name type="scientific">endosymbiont of Lamellibrachia luymesi</name>
    <dbReference type="NCBI Taxonomy" id="2200907"/>
    <lineage>
        <taxon>Bacteria</taxon>
        <taxon>Pseudomonadati</taxon>
        <taxon>Pseudomonadota</taxon>
        <taxon>Gammaproteobacteria</taxon>
        <taxon>sulfur-oxidizing symbionts</taxon>
    </lineage>
</organism>
<evidence type="ECO:0000313" key="3">
    <source>
        <dbReference type="Proteomes" id="UP000255508"/>
    </source>
</evidence>
<accession>A0A370DPT5</accession>
<evidence type="ECO:0000256" key="1">
    <source>
        <dbReference type="SAM" id="MobiDB-lite"/>
    </source>
</evidence>